<evidence type="ECO:0000313" key="1">
    <source>
        <dbReference type="EMBL" id="KAG8236559.1"/>
    </source>
</evidence>
<comment type="caution">
    <text evidence="1">The sequence shown here is derived from an EMBL/GenBank/DDBJ whole genome shotgun (WGS) entry which is preliminary data.</text>
</comment>
<keyword evidence="2" id="KW-1185">Reference proteome</keyword>
<evidence type="ECO:0000313" key="2">
    <source>
        <dbReference type="Proteomes" id="UP000792457"/>
    </source>
</evidence>
<reference evidence="1" key="2">
    <citation type="submission" date="2017-10" db="EMBL/GenBank/DDBJ databases">
        <title>Ladona fulva Genome sequencing and assembly.</title>
        <authorList>
            <person name="Murali S."/>
            <person name="Richards S."/>
            <person name="Bandaranaike D."/>
            <person name="Bellair M."/>
            <person name="Blankenburg K."/>
            <person name="Chao H."/>
            <person name="Dinh H."/>
            <person name="Doddapaneni H."/>
            <person name="Dugan-Rocha S."/>
            <person name="Elkadiri S."/>
            <person name="Gnanaolivu R."/>
            <person name="Hernandez B."/>
            <person name="Skinner E."/>
            <person name="Javaid M."/>
            <person name="Lee S."/>
            <person name="Li M."/>
            <person name="Ming W."/>
            <person name="Munidasa M."/>
            <person name="Muniz J."/>
            <person name="Nguyen L."/>
            <person name="Hughes D."/>
            <person name="Osuji N."/>
            <person name="Pu L.-L."/>
            <person name="Puazo M."/>
            <person name="Qu C."/>
            <person name="Quiroz J."/>
            <person name="Raj R."/>
            <person name="Weissenberger G."/>
            <person name="Xin Y."/>
            <person name="Zou X."/>
            <person name="Han Y."/>
            <person name="Worley K."/>
            <person name="Muzny D."/>
            <person name="Gibbs R."/>
        </authorList>
    </citation>
    <scope>NUCLEOTIDE SEQUENCE</scope>
    <source>
        <strain evidence="1">Sampled in the wild</strain>
    </source>
</reference>
<name>A0A8K0KJT8_LADFU</name>
<dbReference type="Proteomes" id="UP000792457">
    <property type="component" value="Unassembled WGS sequence"/>
</dbReference>
<organism evidence="1 2">
    <name type="scientific">Ladona fulva</name>
    <name type="common">Scarce chaser dragonfly</name>
    <name type="synonym">Libellula fulva</name>
    <dbReference type="NCBI Taxonomy" id="123851"/>
    <lineage>
        <taxon>Eukaryota</taxon>
        <taxon>Metazoa</taxon>
        <taxon>Ecdysozoa</taxon>
        <taxon>Arthropoda</taxon>
        <taxon>Hexapoda</taxon>
        <taxon>Insecta</taxon>
        <taxon>Pterygota</taxon>
        <taxon>Palaeoptera</taxon>
        <taxon>Odonata</taxon>
        <taxon>Epiprocta</taxon>
        <taxon>Anisoptera</taxon>
        <taxon>Libelluloidea</taxon>
        <taxon>Libellulidae</taxon>
        <taxon>Ladona</taxon>
    </lineage>
</organism>
<reference evidence="1" key="1">
    <citation type="submission" date="2013-04" db="EMBL/GenBank/DDBJ databases">
        <authorList>
            <person name="Qu J."/>
            <person name="Murali S.C."/>
            <person name="Bandaranaike D."/>
            <person name="Bellair M."/>
            <person name="Blankenburg K."/>
            <person name="Chao H."/>
            <person name="Dinh H."/>
            <person name="Doddapaneni H."/>
            <person name="Downs B."/>
            <person name="Dugan-Rocha S."/>
            <person name="Elkadiri S."/>
            <person name="Gnanaolivu R.D."/>
            <person name="Hernandez B."/>
            <person name="Javaid M."/>
            <person name="Jayaseelan J.C."/>
            <person name="Lee S."/>
            <person name="Li M."/>
            <person name="Ming W."/>
            <person name="Munidasa M."/>
            <person name="Muniz J."/>
            <person name="Nguyen L."/>
            <person name="Ongeri F."/>
            <person name="Osuji N."/>
            <person name="Pu L.-L."/>
            <person name="Puazo M."/>
            <person name="Qu C."/>
            <person name="Quiroz J."/>
            <person name="Raj R."/>
            <person name="Weissenberger G."/>
            <person name="Xin Y."/>
            <person name="Zou X."/>
            <person name="Han Y."/>
            <person name="Richards S."/>
            <person name="Worley K."/>
            <person name="Muzny D."/>
            <person name="Gibbs R."/>
        </authorList>
    </citation>
    <scope>NUCLEOTIDE SEQUENCE</scope>
    <source>
        <strain evidence="1">Sampled in the wild</strain>
    </source>
</reference>
<sequence length="102" mass="11534">MKKAVTATYYHSISTDNELQYQYCPQGADSWSAFRVAEAENKFKGFPSPFSTTSRCKKRPFYQYTKICPAVAILKTLMRVSILYGVWPGLAPKHLNCGSKIT</sequence>
<gene>
    <name evidence="1" type="ORF">J437_LFUL017015</name>
</gene>
<dbReference type="EMBL" id="KZ309043">
    <property type="protein sequence ID" value="KAG8236559.1"/>
    <property type="molecule type" value="Genomic_DNA"/>
</dbReference>
<protein>
    <submittedName>
        <fullName evidence="1">Uncharacterized protein</fullName>
    </submittedName>
</protein>
<dbReference type="AlphaFoldDB" id="A0A8K0KJT8"/>
<proteinExistence type="predicted"/>
<accession>A0A8K0KJT8</accession>